<dbReference type="Pfam" id="PF00076">
    <property type="entry name" value="RRM_1"/>
    <property type="match status" value="3"/>
</dbReference>
<name>A0A7S0ZSJ5_NOCSC</name>
<protein>
    <recommendedName>
        <fullName evidence="6">RRM domain-containing protein</fullName>
    </recommendedName>
</protein>
<feature type="compositionally biased region" description="Basic residues" evidence="5">
    <location>
        <begin position="38"/>
        <end position="56"/>
    </location>
</feature>
<dbReference type="InterPro" id="IPR012677">
    <property type="entry name" value="Nucleotide-bd_a/b_plait_sf"/>
</dbReference>
<dbReference type="EMBL" id="HBFQ01007620">
    <property type="protein sequence ID" value="CAD8830974.1"/>
    <property type="molecule type" value="Transcribed_RNA"/>
</dbReference>
<evidence type="ECO:0000256" key="4">
    <source>
        <dbReference type="PROSITE-ProRule" id="PRU00176"/>
    </source>
</evidence>
<dbReference type="CDD" id="cd12232">
    <property type="entry name" value="RRM3_U2AF65"/>
    <property type="match status" value="1"/>
</dbReference>
<evidence type="ECO:0000256" key="5">
    <source>
        <dbReference type="SAM" id="MobiDB-lite"/>
    </source>
</evidence>
<dbReference type="PANTHER" id="PTHR23139">
    <property type="entry name" value="RNA-BINDING PROTEIN"/>
    <property type="match status" value="1"/>
</dbReference>
<feature type="region of interest" description="Disordered" evidence="5">
    <location>
        <begin position="542"/>
        <end position="564"/>
    </location>
</feature>
<gene>
    <name evidence="7" type="ORF">NSCI0253_LOCUS5321</name>
</gene>
<evidence type="ECO:0000313" key="7">
    <source>
        <dbReference type="EMBL" id="CAD8830974.1"/>
    </source>
</evidence>
<dbReference type="SUPFAM" id="SSF54928">
    <property type="entry name" value="RNA-binding domain, RBD"/>
    <property type="match status" value="2"/>
</dbReference>
<keyword evidence="3" id="KW-0508">mRNA splicing</keyword>
<organism evidence="7">
    <name type="scientific">Noctiluca scintillans</name>
    <name type="common">Sea sparkle</name>
    <name type="synonym">Red tide dinoflagellate</name>
    <dbReference type="NCBI Taxonomy" id="2966"/>
    <lineage>
        <taxon>Eukaryota</taxon>
        <taxon>Sar</taxon>
        <taxon>Alveolata</taxon>
        <taxon>Dinophyceae</taxon>
        <taxon>Noctilucales</taxon>
        <taxon>Noctilucaceae</taxon>
        <taxon>Noctiluca</taxon>
    </lineage>
</organism>
<dbReference type="Gene3D" id="3.30.70.330">
    <property type="match status" value="3"/>
</dbReference>
<dbReference type="InterPro" id="IPR000504">
    <property type="entry name" value="RRM_dom"/>
</dbReference>
<evidence type="ECO:0000256" key="1">
    <source>
        <dbReference type="ARBA" id="ARBA00022664"/>
    </source>
</evidence>
<evidence type="ECO:0000256" key="2">
    <source>
        <dbReference type="ARBA" id="ARBA00022884"/>
    </source>
</evidence>
<dbReference type="GO" id="GO:0008380">
    <property type="term" value="P:RNA splicing"/>
    <property type="evidence" value="ECO:0007669"/>
    <property type="project" value="UniProtKB-KW"/>
</dbReference>
<keyword evidence="1" id="KW-0507">mRNA processing</keyword>
<feature type="domain" description="RRM" evidence="6">
    <location>
        <begin position="138"/>
        <end position="220"/>
    </location>
</feature>
<dbReference type="AlphaFoldDB" id="A0A7S0ZSJ5"/>
<reference evidence="7" key="1">
    <citation type="submission" date="2021-01" db="EMBL/GenBank/DDBJ databases">
        <authorList>
            <person name="Corre E."/>
            <person name="Pelletier E."/>
            <person name="Niang G."/>
            <person name="Scheremetjew M."/>
            <person name="Finn R."/>
            <person name="Kale V."/>
            <person name="Holt S."/>
            <person name="Cochrane G."/>
            <person name="Meng A."/>
            <person name="Brown T."/>
            <person name="Cohen L."/>
        </authorList>
    </citation>
    <scope>NUCLEOTIDE SEQUENCE</scope>
</reference>
<evidence type="ECO:0000259" key="6">
    <source>
        <dbReference type="PROSITE" id="PS50102"/>
    </source>
</evidence>
<dbReference type="InterPro" id="IPR035979">
    <property type="entry name" value="RBD_domain_sf"/>
</dbReference>
<accession>A0A7S0ZSJ5</accession>
<dbReference type="GO" id="GO:0003723">
    <property type="term" value="F:RNA binding"/>
    <property type="evidence" value="ECO:0007669"/>
    <property type="project" value="UniProtKB-UniRule"/>
</dbReference>
<dbReference type="GO" id="GO:0006397">
    <property type="term" value="P:mRNA processing"/>
    <property type="evidence" value="ECO:0007669"/>
    <property type="project" value="UniProtKB-KW"/>
</dbReference>
<proteinExistence type="predicted"/>
<keyword evidence="2 4" id="KW-0694">RNA-binding</keyword>
<feature type="compositionally biased region" description="Basic and acidic residues" evidence="5">
    <location>
        <begin position="1"/>
        <end position="37"/>
    </location>
</feature>
<feature type="compositionally biased region" description="Basic and acidic residues" evidence="5">
    <location>
        <begin position="542"/>
        <end position="561"/>
    </location>
</feature>
<feature type="region of interest" description="Disordered" evidence="5">
    <location>
        <begin position="1"/>
        <end position="75"/>
    </location>
</feature>
<evidence type="ECO:0000256" key="3">
    <source>
        <dbReference type="ARBA" id="ARBA00023187"/>
    </source>
</evidence>
<sequence>MGRSRSREREGGKEKEKDRRRDKEKGKDKAKDKDKEKKRSRSREHKKKEKRSRSRRRREEEQPPEEPVVERRSPSLQYRRWRFDSPPREEEYQRDAMLTGNPLGLSGVTAALQGGLALAGVSSAFSPLALAAETKGSRELYVGNLPGGITTPQLVQFLNQVCQAVKVNSLPGEPVVGATMGGGGLFAFVEFRTAEEAANGLRVNGVELLGCQLKIGRPKGFLGEQDGLQPAQNGTLGEMMAGAMRPGQLALPGVPGQAGGTVVSAIDHRLCLVNLPTFVSEERVRELLTTFGQLKFYALQKDEKGVSVGVAFFEYADMMTQQQARAALEGLELGSKRLSVKKPEEVIESGLVSRFQKLGNRVLPSRVIFLKNIVTPEDVADEGAYVDICADIRLEGEKFGPVVSMEVPRPGGYASKPVPQDPNRPLSATGTVLGSVLALEDTGVTKASPAGEVATAAEQTINPGALVPFGQTAPLIVPTPAGAATRGMERLSENPAEVPGLGYAFVEFVSVEGASKAKKGLNGRKFGENSVEAEYFSEEKYYRRDLGDPKPNTDETKRETGSEFSFLTEGGGQLQLLEEAPVMIE</sequence>
<dbReference type="PROSITE" id="PS50102">
    <property type="entry name" value="RRM"/>
    <property type="match status" value="2"/>
</dbReference>
<dbReference type="SMART" id="SM00360">
    <property type="entry name" value="RRM"/>
    <property type="match status" value="3"/>
</dbReference>
<feature type="domain" description="RRM" evidence="6">
    <location>
        <begin position="268"/>
        <end position="345"/>
    </location>
</feature>